<evidence type="ECO:0008006" key="3">
    <source>
        <dbReference type="Google" id="ProtNLM"/>
    </source>
</evidence>
<comment type="caution">
    <text evidence="1">The sequence shown here is derived from an EMBL/GenBank/DDBJ whole genome shotgun (WGS) entry which is preliminary data.</text>
</comment>
<evidence type="ECO:0000313" key="2">
    <source>
        <dbReference type="Proteomes" id="UP001160148"/>
    </source>
</evidence>
<dbReference type="PANTHER" id="PTHR14700:SF0">
    <property type="entry name" value="PENTATRICOPEPTIDE REPEAT-CONTAINING PROTEIN 2, MITOCHONDRIAL"/>
    <property type="match status" value="1"/>
</dbReference>
<dbReference type="GO" id="GO:0050684">
    <property type="term" value="P:regulation of mRNA processing"/>
    <property type="evidence" value="ECO:0007669"/>
    <property type="project" value="InterPro"/>
</dbReference>
<dbReference type="GO" id="GO:0003723">
    <property type="term" value="F:RNA binding"/>
    <property type="evidence" value="ECO:0007669"/>
    <property type="project" value="TreeGrafter"/>
</dbReference>
<evidence type="ECO:0000313" key="1">
    <source>
        <dbReference type="EMBL" id="CAI6349120.1"/>
    </source>
</evidence>
<gene>
    <name evidence="1" type="ORF">MEUPH1_LOCUS5720</name>
</gene>
<protein>
    <recommendedName>
        <fullName evidence="3">Pentatricopeptide repeat-containing protein 2</fullName>
    </recommendedName>
</protein>
<dbReference type="AlphaFoldDB" id="A0AAV0VZM8"/>
<proteinExistence type="predicted"/>
<dbReference type="EMBL" id="CARXXK010000001">
    <property type="protein sequence ID" value="CAI6349120.1"/>
    <property type="molecule type" value="Genomic_DNA"/>
</dbReference>
<dbReference type="Proteomes" id="UP001160148">
    <property type="component" value="Unassembled WGS sequence"/>
</dbReference>
<organism evidence="1 2">
    <name type="scientific">Macrosiphum euphorbiae</name>
    <name type="common">potato aphid</name>
    <dbReference type="NCBI Taxonomy" id="13131"/>
    <lineage>
        <taxon>Eukaryota</taxon>
        <taxon>Metazoa</taxon>
        <taxon>Ecdysozoa</taxon>
        <taxon>Arthropoda</taxon>
        <taxon>Hexapoda</taxon>
        <taxon>Insecta</taxon>
        <taxon>Pterygota</taxon>
        <taxon>Neoptera</taxon>
        <taxon>Paraneoptera</taxon>
        <taxon>Hemiptera</taxon>
        <taxon>Sternorrhyncha</taxon>
        <taxon>Aphidomorpha</taxon>
        <taxon>Aphidoidea</taxon>
        <taxon>Aphididae</taxon>
        <taxon>Macrosiphini</taxon>
        <taxon>Macrosiphum</taxon>
    </lineage>
</organism>
<keyword evidence="2" id="KW-1185">Reference proteome</keyword>
<accession>A0AAV0VZM8</accession>
<reference evidence="1 2" key="1">
    <citation type="submission" date="2023-01" db="EMBL/GenBank/DDBJ databases">
        <authorList>
            <person name="Whitehead M."/>
        </authorList>
    </citation>
    <scope>NUCLEOTIDE SEQUENCE [LARGE SCALE GENOMIC DNA]</scope>
</reference>
<name>A0AAV0VZM8_9HEMI</name>
<dbReference type="InterPro" id="IPR034629">
    <property type="entry name" value="PTCD2"/>
</dbReference>
<dbReference type="PANTHER" id="PTHR14700">
    <property type="entry name" value="PENTATRICOPEPTIDE REPEAT-CONTAINING PROTEIN 2, MITOCHONDRIAL"/>
    <property type="match status" value="1"/>
</dbReference>
<dbReference type="GO" id="GO:0007005">
    <property type="term" value="P:mitochondrion organization"/>
    <property type="evidence" value="ECO:0007669"/>
    <property type="project" value="TreeGrafter"/>
</dbReference>
<dbReference type="GO" id="GO:0005739">
    <property type="term" value="C:mitochondrion"/>
    <property type="evidence" value="ECO:0007669"/>
    <property type="project" value="InterPro"/>
</dbReference>
<sequence length="391" mass="45020">MFSKSLINLCRQGLGSTKIVQNVLCKRNLYERAAIGLDKYEFFREKIEKQFSDSDKLLFRERMNSFADPESSSLIFTEDLKQIVHMVGDNEADLTLVEKMMKKYNKQNQGLRFGNFTFGPVVMRMYYHLNKPDIALQLFNDPEMDGFFNHLSSYQILMDLLFINEQFDQILVVYKTIQERQLQIAKFPKGVMMLVFAACYKLNTTESFEYACKLWSDQQEAGHSPIRKTITFFAANAINQNSPHIALEVITSVRNQSYVTLRNIKVVALCDLGRIIDALPLLRSVLSLDQPMSGGPAVKQTYCRDVINLVKSAAEKHNDKETSLELERIFNQLEELNMITETTLDSLLCSEIKMIDRSDTNNRESIVGASYQSGRPYKKREFRRPGISDLL</sequence>